<dbReference type="AlphaFoldDB" id="A0A953M355"/>
<dbReference type="InterPro" id="IPR036457">
    <property type="entry name" value="PPM-type-like_dom_sf"/>
</dbReference>
<dbReference type="GO" id="GO:0004722">
    <property type="term" value="F:protein serine/threonine phosphatase activity"/>
    <property type="evidence" value="ECO:0007669"/>
    <property type="project" value="InterPro"/>
</dbReference>
<organism evidence="2 3">
    <name type="scientific">Candidatus Nitrobium versatile</name>
    <dbReference type="NCBI Taxonomy" id="2884831"/>
    <lineage>
        <taxon>Bacteria</taxon>
        <taxon>Pseudomonadati</taxon>
        <taxon>Nitrospirota</taxon>
        <taxon>Nitrospiria</taxon>
        <taxon>Nitrospirales</taxon>
        <taxon>Nitrospiraceae</taxon>
        <taxon>Candidatus Nitrobium</taxon>
    </lineage>
</organism>
<dbReference type="Pfam" id="PF13672">
    <property type="entry name" value="PP2C_2"/>
    <property type="match status" value="1"/>
</dbReference>
<evidence type="ECO:0000313" key="2">
    <source>
        <dbReference type="EMBL" id="MBZ0158107.1"/>
    </source>
</evidence>
<evidence type="ECO:0000259" key="1">
    <source>
        <dbReference type="PROSITE" id="PS51746"/>
    </source>
</evidence>
<dbReference type="PROSITE" id="PS51746">
    <property type="entry name" value="PPM_2"/>
    <property type="match status" value="1"/>
</dbReference>
<dbReference type="EMBL" id="JAIOIV010000136">
    <property type="protein sequence ID" value="MBZ0158107.1"/>
    <property type="molecule type" value="Genomic_DNA"/>
</dbReference>
<dbReference type="NCBIfam" id="NF033484">
    <property type="entry name" value="Stp1_PP2C_phos"/>
    <property type="match status" value="1"/>
</dbReference>
<dbReference type="CDD" id="cd00143">
    <property type="entry name" value="PP2Cc"/>
    <property type="match status" value="1"/>
</dbReference>
<dbReference type="SMART" id="SM00331">
    <property type="entry name" value="PP2C_SIG"/>
    <property type="match status" value="1"/>
</dbReference>
<dbReference type="PANTHER" id="PTHR47992">
    <property type="entry name" value="PROTEIN PHOSPHATASE"/>
    <property type="match status" value="1"/>
</dbReference>
<feature type="domain" description="PPM-type phosphatase" evidence="1">
    <location>
        <begin position="23"/>
        <end position="260"/>
    </location>
</feature>
<gene>
    <name evidence="2" type="ORF">K8I29_18060</name>
</gene>
<protein>
    <submittedName>
        <fullName evidence="2">Stp1/IreP family PP2C-type Ser/Thr phosphatase</fullName>
    </submittedName>
</protein>
<name>A0A953M355_9BACT</name>
<reference evidence="2" key="2">
    <citation type="submission" date="2021-08" db="EMBL/GenBank/DDBJ databases">
        <authorList>
            <person name="Dalcin Martins P."/>
        </authorList>
    </citation>
    <scope>NUCLEOTIDE SEQUENCE</scope>
    <source>
        <strain evidence="2">MAG_39</strain>
    </source>
</reference>
<reference evidence="2" key="1">
    <citation type="journal article" date="2021" name="bioRxiv">
        <title>Unraveling nitrogen, sulfur and carbon metabolic pathways and microbial community transcriptional responses to substrate deprivation and toxicity stresses in a bioreactor mimicking anoxic brackish coastal sediment conditions.</title>
        <authorList>
            <person name="Martins P.D."/>
            <person name="Echeveste M.J."/>
            <person name="Arshad A."/>
            <person name="Kurth J."/>
            <person name="Ouboter H."/>
            <person name="Jetten M.S.M."/>
            <person name="Welte C.U."/>
        </authorList>
    </citation>
    <scope>NUCLEOTIDE SEQUENCE</scope>
    <source>
        <strain evidence="2">MAG_39</strain>
    </source>
</reference>
<dbReference type="Gene3D" id="3.60.40.10">
    <property type="entry name" value="PPM-type phosphatase domain"/>
    <property type="match status" value="1"/>
</dbReference>
<comment type="caution">
    <text evidence="2">The sequence shown here is derived from an EMBL/GenBank/DDBJ whole genome shotgun (WGS) entry which is preliminary data.</text>
</comment>
<evidence type="ECO:0000313" key="3">
    <source>
        <dbReference type="Proteomes" id="UP000705867"/>
    </source>
</evidence>
<dbReference type="Proteomes" id="UP000705867">
    <property type="component" value="Unassembled WGS sequence"/>
</dbReference>
<sequence>MSYTKHMKETEDNFRGTEVLHLEAAYRTDRGRRRENNEDSVLVDAEKGIFLLADGMGGHQAGEVASSLAVQEAHFYIKDRLDRVQGDTEMIRLLREAIFYAHFRIKERARSDPDLAGMGTTLVIAVFGNDTVYIGHVGDSRAYLVYEGMRQITRDHTVKSYFTGHAFMARRHLYPQRTHILTQAVGTSEELAPEMHSLSFDPGDILLLCSDGLTDMLTDEEIAAIIRENSGKMEKAAEALVEEANDKGGRDNISVILVRKL</sequence>
<dbReference type="InterPro" id="IPR015655">
    <property type="entry name" value="PP2C"/>
</dbReference>
<accession>A0A953M355</accession>
<proteinExistence type="predicted"/>
<dbReference type="SUPFAM" id="SSF81606">
    <property type="entry name" value="PP2C-like"/>
    <property type="match status" value="1"/>
</dbReference>
<dbReference type="InterPro" id="IPR001932">
    <property type="entry name" value="PPM-type_phosphatase-like_dom"/>
</dbReference>
<dbReference type="SMART" id="SM00332">
    <property type="entry name" value="PP2Cc"/>
    <property type="match status" value="1"/>
</dbReference>